<protein>
    <recommendedName>
        <fullName evidence="7">RNA-binding protein 44</fullName>
    </recommendedName>
    <alternativeName>
        <fullName evidence="8">RNA-binding motif protein 44</fullName>
    </alternativeName>
</protein>
<evidence type="ECO:0000256" key="3">
    <source>
        <dbReference type="ARBA" id="ARBA00022553"/>
    </source>
</evidence>
<dbReference type="InterPro" id="IPR012677">
    <property type="entry name" value="Nucleotide-bd_a/b_plait_sf"/>
</dbReference>
<evidence type="ECO:0000256" key="6">
    <source>
        <dbReference type="ARBA" id="ARBA00065541"/>
    </source>
</evidence>
<comment type="caution">
    <text evidence="12">The sequence shown here is derived from an EMBL/GenBank/DDBJ whole genome shotgun (WGS) entry which is preliminary data.</text>
</comment>
<comment type="subunit">
    <text evidence="6">Homodimer. Interacts with TEX14.</text>
</comment>
<dbReference type="InterPro" id="IPR056870">
    <property type="entry name" value="TTC3/DZIP3/RBM44-like_helical"/>
</dbReference>
<comment type="subcellular location">
    <subcellularLocation>
        <location evidence="1">Cytoplasm</location>
    </subcellularLocation>
</comment>
<dbReference type="GO" id="GO:0005737">
    <property type="term" value="C:cytoplasm"/>
    <property type="evidence" value="ECO:0007669"/>
    <property type="project" value="UniProtKB-SubCell"/>
</dbReference>
<dbReference type="SUPFAM" id="SSF54928">
    <property type="entry name" value="RNA-binding domain, RBD"/>
    <property type="match status" value="1"/>
</dbReference>
<evidence type="ECO:0000256" key="1">
    <source>
        <dbReference type="ARBA" id="ARBA00004496"/>
    </source>
</evidence>
<evidence type="ECO:0000256" key="9">
    <source>
        <dbReference type="PROSITE-ProRule" id="PRU00176"/>
    </source>
</evidence>
<evidence type="ECO:0000256" key="5">
    <source>
        <dbReference type="ARBA" id="ARBA00054539"/>
    </source>
</evidence>
<dbReference type="GO" id="GO:0000398">
    <property type="term" value="P:mRNA splicing, via spliceosome"/>
    <property type="evidence" value="ECO:0007669"/>
    <property type="project" value="TreeGrafter"/>
</dbReference>
<dbReference type="EMBL" id="JAULJE010000012">
    <property type="protein sequence ID" value="KAK1336777.1"/>
    <property type="molecule type" value="Genomic_DNA"/>
</dbReference>
<keyword evidence="13" id="KW-1185">Reference proteome</keyword>
<feature type="region of interest" description="Disordered" evidence="10">
    <location>
        <begin position="735"/>
        <end position="758"/>
    </location>
</feature>
<gene>
    <name evidence="12" type="ORF">QTO34_002812</name>
</gene>
<dbReference type="PROSITE" id="PS50102">
    <property type="entry name" value="RRM"/>
    <property type="match status" value="1"/>
</dbReference>
<accession>A0AA40HTY0</accession>
<sequence length="1053" mass="117873">MQATVGVKTAANKECHNNGGNIQKDEPSNPKKGNLSSSSGCNEAKVTFSDDDWDSLALEQRANDKEISNIDKVDLLEPSFTSSSDTNIESTRCQSREFEDSIDYVFLNETYSILYSESKLKNEGLTLSNSELGSEIQKREEVFFDILEHKLNKIIDLERIKISDDCEETAEDVQKYDTDEDSQQEYHSAEEQEYLSNHLSLDQTKTLNISNLEVVGLRNSGYEVKHAGNLEVNHIELESSSISLDSIDDYGQEDSPHVSKYQNSVMLGKYHKPKHEKCKDQETSLMYHTVFDEIILRNSPSESQESQSKSGFFNLQQALKTNIYTGKIKSQVTESKDFCGNATVENKMLHLENPSTLPQEKALETLLQPFNDCQTSCTSICDDSVISACGHSHYKSLPSIPNSVLDFSITPPMIGAKDNQAIKEDSSLKVTNGNVTNKMCFHSIEETCPKFTTEAAECPVTVNQTVDASTDFRAYFTNSRGTSTRPSIVSTSSNTDITMMNKKRPGEWQRGKQRSVGCNTDWSYSQDNEDTPMAVTKGSLGKPLSVDSLKPNGNFLNKDSLESRKTTAITDLKEHPEREPQLWKEMEKNLPSKCCQKTMQRAIKAELHLLNIHYQLCHRHCSDIYKLIMENREGLNRSLSTNSTKKELGSALLSVLGDLKVKYVSLKEKVNKGIPLEELPPLSVESKLLSTFSTFASRLMKKESQVFSGADSEPDNQSTCDVDVSSSLKKTLSEMSLLSDNSHPKQGTSPKEDGLKNGDIDGYFSQLKLDDKDSKHYQETSEDWFDAKESLTGVDCSGIQENQIEQDKWDPNFISAEIKNAEPLQRDKGYLVHVGGLCPSVSEADLRSHFQKYQVSEISIYDSSNYRYASLALKKNNDAKSAAKEMNGIEINGKPVNVRLVKSPGECTSPLSSKSGRRISLNNLEKSTNKEINSASSAPRLPRTRPRQLGSEQDSEFFHFDQEGVKKKNCKHIESTKLLPDTPIRFIPPNTLNLRSFTKIMKRLAELHPDVSRDHIIEALQEVRINHKGFLNGLSINTIVDMTSSVLKNSASS</sequence>
<evidence type="ECO:0000256" key="7">
    <source>
        <dbReference type="ARBA" id="ARBA00067961"/>
    </source>
</evidence>
<keyword evidence="4 9" id="KW-0694">RNA-binding</keyword>
<feature type="domain" description="RRM" evidence="11">
    <location>
        <begin position="830"/>
        <end position="903"/>
    </location>
</feature>
<dbReference type="Pfam" id="PF24905">
    <property type="entry name" value="TTC3_9th"/>
    <property type="match status" value="1"/>
</dbReference>
<dbReference type="SMART" id="SM00360">
    <property type="entry name" value="RRM"/>
    <property type="match status" value="1"/>
</dbReference>
<keyword evidence="3" id="KW-0597">Phosphoprotein</keyword>
<feature type="region of interest" description="Disordered" evidence="10">
    <location>
        <begin position="902"/>
        <end position="953"/>
    </location>
</feature>
<name>A0AA40HTY0_CNENI</name>
<evidence type="ECO:0000259" key="11">
    <source>
        <dbReference type="PROSITE" id="PS50102"/>
    </source>
</evidence>
<dbReference type="InterPro" id="IPR035979">
    <property type="entry name" value="RBD_domain_sf"/>
</dbReference>
<dbReference type="Proteomes" id="UP001177744">
    <property type="component" value="Unassembled WGS sequence"/>
</dbReference>
<dbReference type="InterPro" id="IPR000504">
    <property type="entry name" value="RRM_dom"/>
</dbReference>
<organism evidence="12 13">
    <name type="scientific">Cnephaeus nilssonii</name>
    <name type="common">Northern bat</name>
    <name type="synonym">Eptesicus nilssonii</name>
    <dbReference type="NCBI Taxonomy" id="3371016"/>
    <lineage>
        <taxon>Eukaryota</taxon>
        <taxon>Metazoa</taxon>
        <taxon>Chordata</taxon>
        <taxon>Craniata</taxon>
        <taxon>Vertebrata</taxon>
        <taxon>Euteleostomi</taxon>
        <taxon>Mammalia</taxon>
        <taxon>Eutheria</taxon>
        <taxon>Laurasiatheria</taxon>
        <taxon>Chiroptera</taxon>
        <taxon>Yangochiroptera</taxon>
        <taxon>Vespertilionidae</taxon>
        <taxon>Cnephaeus</taxon>
    </lineage>
</organism>
<reference evidence="12" key="1">
    <citation type="submission" date="2023-06" db="EMBL/GenBank/DDBJ databases">
        <title>Reference genome for the Northern bat (Eptesicus nilssonii), a most northern bat species.</title>
        <authorList>
            <person name="Laine V.N."/>
            <person name="Pulliainen A.T."/>
            <person name="Lilley T.M."/>
        </authorList>
    </citation>
    <scope>NUCLEOTIDE SEQUENCE</scope>
    <source>
        <strain evidence="12">BLF_Eptnil</strain>
        <tissue evidence="12">Kidney</tissue>
    </source>
</reference>
<dbReference type="GO" id="GO:0003730">
    <property type="term" value="F:mRNA 3'-UTR binding"/>
    <property type="evidence" value="ECO:0007669"/>
    <property type="project" value="TreeGrafter"/>
</dbReference>
<evidence type="ECO:0000256" key="2">
    <source>
        <dbReference type="ARBA" id="ARBA00022490"/>
    </source>
</evidence>
<dbReference type="AlphaFoldDB" id="A0AA40HTY0"/>
<dbReference type="Pfam" id="PF00076">
    <property type="entry name" value="RRM_1"/>
    <property type="match status" value="1"/>
</dbReference>
<keyword evidence="2" id="KW-0963">Cytoplasm</keyword>
<evidence type="ECO:0000256" key="8">
    <source>
        <dbReference type="ARBA" id="ARBA00075588"/>
    </source>
</evidence>
<dbReference type="GO" id="GO:0071013">
    <property type="term" value="C:catalytic step 2 spliceosome"/>
    <property type="evidence" value="ECO:0007669"/>
    <property type="project" value="TreeGrafter"/>
</dbReference>
<evidence type="ECO:0000256" key="10">
    <source>
        <dbReference type="SAM" id="MobiDB-lite"/>
    </source>
</evidence>
<dbReference type="FunFam" id="3.30.70.330:FF:000720">
    <property type="entry name" value="RBM44 isoform 2"/>
    <property type="match status" value="1"/>
</dbReference>
<proteinExistence type="predicted"/>
<evidence type="ECO:0000313" key="13">
    <source>
        <dbReference type="Proteomes" id="UP001177744"/>
    </source>
</evidence>
<feature type="compositionally biased region" description="Polar residues" evidence="10">
    <location>
        <begin position="909"/>
        <end position="937"/>
    </location>
</feature>
<feature type="region of interest" description="Disordered" evidence="10">
    <location>
        <begin position="1"/>
        <end position="43"/>
    </location>
</feature>
<dbReference type="PANTHER" id="PTHR48026">
    <property type="entry name" value="HOMOLOGOUS TO DROSOPHILA SQD (SQUID) PROTEIN"/>
    <property type="match status" value="1"/>
</dbReference>
<dbReference type="Gene3D" id="3.30.70.330">
    <property type="match status" value="1"/>
</dbReference>
<feature type="compositionally biased region" description="Polar residues" evidence="10">
    <location>
        <begin position="735"/>
        <end position="749"/>
    </location>
</feature>
<comment type="function">
    <text evidence="5">Component of intercellular bridges during meiosis. Intercellular bridges are evolutionarily conserved structures that connect differentiating germ cells. Not required for fertility.</text>
</comment>
<evidence type="ECO:0000256" key="4">
    <source>
        <dbReference type="ARBA" id="ARBA00022884"/>
    </source>
</evidence>
<dbReference type="PANTHER" id="PTHR48026:SF8">
    <property type="entry name" value="RNA-BINDING PROTEIN 44"/>
    <property type="match status" value="1"/>
</dbReference>
<evidence type="ECO:0000313" key="12">
    <source>
        <dbReference type="EMBL" id="KAK1336777.1"/>
    </source>
</evidence>